<dbReference type="Proteomes" id="UP001172102">
    <property type="component" value="Unassembled WGS sequence"/>
</dbReference>
<feature type="region of interest" description="Disordered" evidence="1">
    <location>
        <begin position="290"/>
        <end position="318"/>
    </location>
</feature>
<feature type="compositionally biased region" description="Low complexity" evidence="1">
    <location>
        <begin position="296"/>
        <end position="312"/>
    </location>
</feature>
<dbReference type="PANTHER" id="PTHR35179:SF1">
    <property type="entry name" value="INTEGRAL MEMBRANE PROTEIN"/>
    <property type="match status" value="1"/>
</dbReference>
<protein>
    <submittedName>
        <fullName evidence="2">Uncharacterized protein</fullName>
    </submittedName>
</protein>
<feature type="region of interest" description="Disordered" evidence="1">
    <location>
        <begin position="20"/>
        <end position="58"/>
    </location>
</feature>
<dbReference type="PANTHER" id="PTHR35179">
    <property type="entry name" value="PROTEIN CBG02620"/>
    <property type="match status" value="1"/>
</dbReference>
<feature type="compositionally biased region" description="Polar residues" evidence="1">
    <location>
        <begin position="27"/>
        <end position="40"/>
    </location>
</feature>
<gene>
    <name evidence="2" type="ORF">B0H67DRAFT_549859</name>
</gene>
<organism evidence="2 3">
    <name type="scientific">Lasiosphaeris hirsuta</name>
    <dbReference type="NCBI Taxonomy" id="260670"/>
    <lineage>
        <taxon>Eukaryota</taxon>
        <taxon>Fungi</taxon>
        <taxon>Dikarya</taxon>
        <taxon>Ascomycota</taxon>
        <taxon>Pezizomycotina</taxon>
        <taxon>Sordariomycetes</taxon>
        <taxon>Sordariomycetidae</taxon>
        <taxon>Sordariales</taxon>
        <taxon>Lasiosphaeriaceae</taxon>
        <taxon>Lasiosphaeris</taxon>
    </lineage>
</organism>
<keyword evidence="3" id="KW-1185">Reference proteome</keyword>
<sequence>MPSCQCGRLFQTGAALIQHQAAKHSLKPQQAQPKPTTSPQRARAPSAPTRNTRPRDARIWKGVRVLEPIHTIDAAILQPSTTPVSSSLPSELICSYNWQSSGGFHVPGHAPLWQDVALPITIPSDRSTPSTGGSTWTTTKNPFEHVLQAAAVMSPDFRLDKVDIVTTRNSLRKLLDFCSGRSQQSFRVNISLVKNTLLIEQYDTAFMAFQSTGWGHNFEKTFTRFPVGLEASTTHDRFLHYPIGDLNCVVGFEVDACYEGNLGNDDKPAEATDGPLELVQAGMERLQLSFKTEAGPSDSKTKSTTASPTTSRARSKLPFTTNTKIMPQSTAAEIKSRSKKPGGTVAPYLPQLWFGRTPWLIVGSHTEGTFHHISVTNVTPLLERWETEHQAELRKLAALLAELREAVRGGGDGDGNGNGKAKEGQRCAVIYERSGAAKVIKVYALGKGEVVVPDEGYLRFWGVR</sequence>
<accession>A0AA40E9Y4</accession>
<name>A0AA40E9Y4_9PEZI</name>
<reference evidence="2" key="1">
    <citation type="submission" date="2023-06" db="EMBL/GenBank/DDBJ databases">
        <title>Genome-scale phylogeny and comparative genomics of the fungal order Sordariales.</title>
        <authorList>
            <consortium name="Lawrence Berkeley National Laboratory"/>
            <person name="Hensen N."/>
            <person name="Bonometti L."/>
            <person name="Westerberg I."/>
            <person name="Brannstrom I.O."/>
            <person name="Guillou S."/>
            <person name="Cros-Aarteil S."/>
            <person name="Calhoun S."/>
            <person name="Haridas S."/>
            <person name="Kuo A."/>
            <person name="Mondo S."/>
            <person name="Pangilinan J."/>
            <person name="Riley R."/>
            <person name="Labutti K."/>
            <person name="Andreopoulos B."/>
            <person name="Lipzen A."/>
            <person name="Chen C."/>
            <person name="Yanf M."/>
            <person name="Daum C."/>
            <person name="Ng V."/>
            <person name="Clum A."/>
            <person name="Steindorff A."/>
            <person name="Ohm R."/>
            <person name="Martin F."/>
            <person name="Silar P."/>
            <person name="Natvig D."/>
            <person name="Lalanne C."/>
            <person name="Gautier V."/>
            <person name="Ament-Velasquez S.L."/>
            <person name="Kruys A."/>
            <person name="Hutchinson M.I."/>
            <person name="Powell A.J."/>
            <person name="Barry K."/>
            <person name="Miller A.N."/>
            <person name="Grigoriev I.V."/>
            <person name="Debuchy R."/>
            <person name="Gladieux P."/>
            <person name="Thoren M.H."/>
            <person name="Johannesson H."/>
        </authorList>
    </citation>
    <scope>NUCLEOTIDE SEQUENCE</scope>
    <source>
        <strain evidence="2">SMH4607-1</strain>
    </source>
</reference>
<evidence type="ECO:0000256" key="1">
    <source>
        <dbReference type="SAM" id="MobiDB-lite"/>
    </source>
</evidence>
<evidence type="ECO:0000313" key="2">
    <source>
        <dbReference type="EMBL" id="KAK0732260.1"/>
    </source>
</evidence>
<comment type="caution">
    <text evidence="2">The sequence shown here is derived from an EMBL/GenBank/DDBJ whole genome shotgun (WGS) entry which is preliminary data.</text>
</comment>
<dbReference type="EMBL" id="JAUKUA010000001">
    <property type="protein sequence ID" value="KAK0732260.1"/>
    <property type="molecule type" value="Genomic_DNA"/>
</dbReference>
<dbReference type="AlphaFoldDB" id="A0AA40E9Y4"/>
<evidence type="ECO:0000313" key="3">
    <source>
        <dbReference type="Proteomes" id="UP001172102"/>
    </source>
</evidence>
<proteinExistence type="predicted"/>